<name>A0A6C0H776_9ZZZZ</name>
<dbReference type="SUPFAM" id="SSF63562">
    <property type="entry name" value="RPB6/omega subunit-like"/>
    <property type="match status" value="1"/>
</dbReference>
<protein>
    <recommendedName>
        <fullName evidence="5">DNA-directed RNA polymerase</fullName>
    </recommendedName>
</protein>
<feature type="compositionally biased region" description="Acidic residues" evidence="3">
    <location>
        <begin position="24"/>
        <end position="67"/>
    </location>
</feature>
<dbReference type="GO" id="GO:0003899">
    <property type="term" value="F:DNA-directed RNA polymerase activity"/>
    <property type="evidence" value="ECO:0007669"/>
    <property type="project" value="InterPro"/>
</dbReference>
<reference evidence="4" key="1">
    <citation type="journal article" date="2020" name="Nature">
        <title>Giant virus diversity and host interactions through global metagenomics.</title>
        <authorList>
            <person name="Schulz F."/>
            <person name="Roux S."/>
            <person name="Paez-Espino D."/>
            <person name="Jungbluth S."/>
            <person name="Walsh D.A."/>
            <person name="Denef V.J."/>
            <person name="McMahon K.D."/>
            <person name="Konstantinidis K.T."/>
            <person name="Eloe-Fadrosh E.A."/>
            <person name="Kyrpides N.C."/>
            <person name="Woyke T."/>
        </authorList>
    </citation>
    <scope>NUCLEOTIDE SEQUENCE</scope>
    <source>
        <strain evidence="4">GVMAG-M-3300023179-82</strain>
    </source>
</reference>
<dbReference type="GO" id="GO:0000428">
    <property type="term" value="C:DNA-directed RNA polymerase complex"/>
    <property type="evidence" value="ECO:0007669"/>
    <property type="project" value="UniProtKB-KW"/>
</dbReference>
<dbReference type="GO" id="GO:0006351">
    <property type="term" value="P:DNA-templated transcription"/>
    <property type="evidence" value="ECO:0007669"/>
    <property type="project" value="InterPro"/>
</dbReference>
<dbReference type="EMBL" id="MN739896">
    <property type="protein sequence ID" value="QHT76354.1"/>
    <property type="molecule type" value="Genomic_DNA"/>
</dbReference>
<organism evidence="4">
    <name type="scientific">viral metagenome</name>
    <dbReference type="NCBI Taxonomy" id="1070528"/>
    <lineage>
        <taxon>unclassified sequences</taxon>
        <taxon>metagenomes</taxon>
        <taxon>organismal metagenomes</taxon>
    </lineage>
</organism>
<proteinExistence type="predicted"/>
<dbReference type="AlphaFoldDB" id="A0A6C0H776"/>
<keyword evidence="1" id="KW-0240">DNA-directed RNA polymerase</keyword>
<evidence type="ECO:0000313" key="4">
    <source>
        <dbReference type="EMBL" id="QHT76354.1"/>
    </source>
</evidence>
<evidence type="ECO:0008006" key="5">
    <source>
        <dbReference type="Google" id="ProtNLM"/>
    </source>
</evidence>
<sequence length="176" mass="21421">MIKTIKNNESDNEDIYNEYVDDKYNEDEDDDENENENENENDEYVDEYDNDNDNDNDNDYNNIEDNDNINYIDNEDIKNKINHEYLTGEDRISINRLTKYEMVRIIGERKKQLIMGAKPMIKNYKELSYDKIIEEEILLNLIPFKIRRPVNNKYEIWTIEELEKDHLLDLFNFTRK</sequence>
<dbReference type="GO" id="GO:0003677">
    <property type="term" value="F:DNA binding"/>
    <property type="evidence" value="ECO:0007669"/>
    <property type="project" value="InterPro"/>
</dbReference>
<dbReference type="Gene3D" id="3.90.940.10">
    <property type="match status" value="1"/>
</dbReference>
<evidence type="ECO:0000256" key="3">
    <source>
        <dbReference type="SAM" id="MobiDB-lite"/>
    </source>
</evidence>
<evidence type="ECO:0000256" key="2">
    <source>
        <dbReference type="ARBA" id="ARBA00023163"/>
    </source>
</evidence>
<accession>A0A6C0H776</accession>
<evidence type="ECO:0000256" key="1">
    <source>
        <dbReference type="ARBA" id="ARBA00022478"/>
    </source>
</evidence>
<keyword evidence="2" id="KW-0804">Transcription</keyword>
<dbReference type="InterPro" id="IPR036161">
    <property type="entry name" value="RPB6/omega-like_sf"/>
</dbReference>
<feature type="region of interest" description="Disordered" evidence="3">
    <location>
        <begin position="1"/>
        <end position="67"/>
    </location>
</feature>